<dbReference type="Gene3D" id="3.40.225.10">
    <property type="entry name" value="Class II aldolase/adducin N-terminal domain"/>
    <property type="match status" value="1"/>
</dbReference>
<gene>
    <name evidence="2" type="ORF">COOX1_0635</name>
</gene>
<accession>A0A6F9E234</accession>
<dbReference type="Proteomes" id="UP000502196">
    <property type="component" value="Chromosome"/>
</dbReference>
<evidence type="ECO:0000313" key="2">
    <source>
        <dbReference type="EMBL" id="CAB3390882.1"/>
    </source>
</evidence>
<dbReference type="AlphaFoldDB" id="A0A6F9E234"/>
<name>A0A6F9E234_9BACL</name>
<dbReference type="InterPro" id="IPR036409">
    <property type="entry name" value="Aldolase_II/adducin_N_sf"/>
</dbReference>
<proteinExistence type="predicted"/>
<reference evidence="2 3" key="1">
    <citation type="submission" date="2020-04" db="EMBL/GenBank/DDBJ databases">
        <authorList>
            <person name="Hogendoorn C."/>
        </authorList>
    </citation>
    <scope>NUCLEOTIDE SEQUENCE [LARGE SCALE GENOMIC DNA]</scope>
    <source>
        <strain evidence="2">COOX1</strain>
    </source>
</reference>
<feature type="domain" description="Class II aldolase/adducin N-terminal" evidence="1">
    <location>
        <begin position="10"/>
        <end position="73"/>
    </location>
</feature>
<evidence type="ECO:0000313" key="3">
    <source>
        <dbReference type="Proteomes" id="UP000502196"/>
    </source>
</evidence>
<dbReference type="SUPFAM" id="SSF53639">
    <property type="entry name" value="AraD/HMP-PK domain-like"/>
    <property type="match status" value="1"/>
</dbReference>
<evidence type="ECO:0000259" key="1">
    <source>
        <dbReference type="Pfam" id="PF00596"/>
    </source>
</evidence>
<dbReference type="EMBL" id="LR792683">
    <property type="protein sequence ID" value="CAB3390882.1"/>
    <property type="molecule type" value="Genomic_DNA"/>
</dbReference>
<dbReference type="Pfam" id="PF00596">
    <property type="entry name" value="Aldolase_II"/>
    <property type="match status" value="1"/>
</dbReference>
<protein>
    <recommendedName>
        <fullName evidence="1">Class II aldolase/adducin N-terminal domain-containing protein</fullName>
    </recommendedName>
</protein>
<dbReference type="InterPro" id="IPR001303">
    <property type="entry name" value="Aldolase_II/adducin_N"/>
</dbReference>
<sequence>MDNVSRAKTELIQASRALRDAGLMFRGYHANLSARISEDAMILTKGGNVAHLDEDSFAVVRIDGTVLEGEVAPAQAEIIPICMPRSIASVLRSAASSIPMRLTPQSLPSPINRFRLFTNPWSASE</sequence>
<organism evidence="2 3">
    <name type="scientific">Kyrpidia spormannii</name>
    <dbReference type="NCBI Taxonomy" id="2055160"/>
    <lineage>
        <taxon>Bacteria</taxon>
        <taxon>Bacillati</taxon>
        <taxon>Bacillota</taxon>
        <taxon>Bacilli</taxon>
        <taxon>Bacillales</taxon>
        <taxon>Alicyclobacillaceae</taxon>
        <taxon>Kyrpidia</taxon>
    </lineage>
</organism>